<organism evidence="1 2">
    <name type="scientific">Eumeta variegata</name>
    <name type="common">Bagworm moth</name>
    <name type="synonym">Eumeta japonica</name>
    <dbReference type="NCBI Taxonomy" id="151549"/>
    <lineage>
        <taxon>Eukaryota</taxon>
        <taxon>Metazoa</taxon>
        <taxon>Ecdysozoa</taxon>
        <taxon>Arthropoda</taxon>
        <taxon>Hexapoda</taxon>
        <taxon>Insecta</taxon>
        <taxon>Pterygota</taxon>
        <taxon>Neoptera</taxon>
        <taxon>Endopterygota</taxon>
        <taxon>Lepidoptera</taxon>
        <taxon>Glossata</taxon>
        <taxon>Ditrysia</taxon>
        <taxon>Tineoidea</taxon>
        <taxon>Psychidae</taxon>
        <taxon>Oiketicinae</taxon>
        <taxon>Eumeta</taxon>
    </lineage>
</organism>
<sequence length="91" mass="9995">MCIRTVLTYASPVFAHAAPKALQVTEIWNSHSLIHEGRIEAIFRHRDHIPTLSGGRLSTAAPTHYRNVLSDPPDALTAAVDSLNDVNDTHD</sequence>
<keyword evidence="2" id="KW-1185">Reference proteome</keyword>
<evidence type="ECO:0000313" key="1">
    <source>
        <dbReference type="EMBL" id="GBP86555.1"/>
    </source>
</evidence>
<dbReference type="OrthoDB" id="10050074at2759"/>
<accession>A0A4C1ZJ38</accession>
<protein>
    <submittedName>
        <fullName evidence="1">Uncharacterized protein</fullName>
    </submittedName>
</protein>
<comment type="caution">
    <text evidence="1">The sequence shown here is derived from an EMBL/GenBank/DDBJ whole genome shotgun (WGS) entry which is preliminary data.</text>
</comment>
<gene>
    <name evidence="1" type="ORF">EVAR_69075_1</name>
</gene>
<evidence type="ECO:0000313" key="2">
    <source>
        <dbReference type="Proteomes" id="UP000299102"/>
    </source>
</evidence>
<name>A0A4C1ZJ38_EUMVA</name>
<dbReference type="Proteomes" id="UP000299102">
    <property type="component" value="Unassembled WGS sequence"/>
</dbReference>
<proteinExistence type="predicted"/>
<dbReference type="EMBL" id="BGZK01001801">
    <property type="protein sequence ID" value="GBP86555.1"/>
    <property type="molecule type" value="Genomic_DNA"/>
</dbReference>
<dbReference type="AlphaFoldDB" id="A0A4C1ZJ38"/>
<reference evidence="1 2" key="1">
    <citation type="journal article" date="2019" name="Commun. Biol.">
        <title>The bagworm genome reveals a unique fibroin gene that provides high tensile strength.</title>
        <authorList>
            <person name="Kono N."/>
            <person name="Nakamura H."/>
            <person name="Ohtoshi R."/>
            <person name="Tomita M."/>
            <person name="Numata K."/>
            <person name="Arakawa K."/>
        </authorList>
    </citation>
    <scope>NUCLEOTIDE SEQUENCE [LARGE SCALE GENOMIC DNA]</scope>
</reference>